<evidence type="ECO:0000313" key="2">
    <source>
        <dbReference type="EMBL" id="KKK74092.1"/>
    </source>
</evidence>
<dbReference type="InterPro" id="IPR041698">
    <property type="entry name" value="Methyltransf_25"/>
</dbReference>
<feature type="non-terminal residue" evidence="2">
    <location>
        <position position="193"/>
    </location>
</feature>
<dbReference type="Gene3D" id="3.40.50.150">
    <property type="entry name" value="Vaccinia Virus protein VP39"/>
    <property type="match status" value="1"/>
</dbReference>
<dbReference type="Pfam" id="PF13649">
    <property type="entry name" value="Methyltransf_25"/>
    <property type="match status" value="1"/>
</dbReference>
<proteinExistence type="predicted"/>
<dbReference type="CDD" id="cd02440">
    <property type="entry name" value="AdoMet_MTases"/>
    <property type="match status" value="1"/>
</dbReference>
<name>A0A0F8XYB9_9ZZZZ</name>
<evidence type="ECO:0000259" key="1">
    <source>
        <dbReference type="Pfam" id="PF13649"/>
    </source>
</evidence>
<dbReference type="InterPro" id="IPR029063">
    <property type="entry name" value="SAM-dependent_MTases_sf"/>
</dbReference>
<accession>A0A0F8XYB9</accession>
<gene>
    <name evidence="2" type="ORF">LCGC14_2887240</name>
</gene>
<dbReference type="EMBL" id="LAZR01056483">
    <property type="protein sequence ID" value="KKK74092.1"/>
    <property type="molecule type" value="Genomic_DNA"/>
</dbReference>
<sequence length="193" mass="20442">MSERANRAVFSGGFIAWIAAVAMVAGPLSGATAAGSAEDALAVEILNATGVKGGLIVHLGCGDGKLTAALRANDSYLVHGLDADAKNVAKAREHIRSRKGYPNVSVDQWAKDRLPYIDNLVNLLVAEDLGKIPRAEVLRVLAPDGVAYVKAGGKWAKTVKGRPKETDEWTHYLHDASNNAVGHDTVVGPPRRM</sequence>
<feature type="domain" description="Methyltransferase" evidence="1">
    <location>
        <begin position="56"/>
        <end position="145"/>
    </location>
</feature>
<dbReference type="SUPFAM" id="SSF53335">
    <property type="entry name" value="S-adenosyl-L-methionine-dependent methyltransferases"/>
    <property type="match status" value="1"/>
</dbReference>
<organism evidence="2">
    <name type="scientific">marine sediment metagenome</name>
    <dbReference type="NCBI Taxonomy" id="412755"/>
    <lineage>
        <taxon>unclassified sequences</taxon>
        <taxon>metagenomes</taxon>
        <taxon>ecological metagenomes</taxon>
    </lineage>
</organism>
<comment type="caution">
    <text evidence="2">The sequence shown here is derived from an EMBL/GenBank/DDBJ whole genome shotgun (WGS) entry which is preliminary data.</text>
</comment>
<reference evidence="2" key="1">
    <citation type="journal article" date="2015" name="Nature">
        <title>Complex archaea that bridge the gap between prokaryotes and eukaryotes.</title>
        <authorList>
            <person name="Spang A."/>
            <person name="Saw J.H."/>
            <person name="Jorgensen S.L."/>
            <person name="Zaremba-Niedzwiedzka K."/>
            <person name="Martijn J."/>
            <person name="Lind A.E."/>
            <person name="van Eijk R."/>
            <person name="Schleper C."/>
            <person name="Guy L."/>
            <person name="Ettema T.J."/>
        </authorList>
    </citation>
    <scope>NUCLEOTIDE SEQUENCE</scope>
</reference>
<dbReference type="AlphaFoldDB" id="A0A0F8XYB9"/>
<protein>
    <recommendedName>
        <fullName evidence="1">Methyltransferase domain-containing protein</fullName>
    </recommendedName>
</protein>